<keyword evidence="2" id="KW-1185">Reference proteome</keyword>
<dbReference type="EMBL" id="JACEFO010002208">
    <property type="protein sequence ID" value="KAF8673430.1"/>
    <property type="molecule type" value="Genomic_DNA"/>
</dbReference>
<comment type="caution">
    <text evidence="1">The sequence shown here is derived from an EMBL/GenBank/DDBJ whole genome shotgun (WGS) entry which is preliminary data.</text>
</comment>
<sequence length="11" mass="1176">MFSVATTSSMD</sequence>
<organism evidence="1 2">
    <name type="scientific">Digitaria exilis</name>
    <dbReference type="NCBI Taxonomy" id="1010633"/>
    <lineage>
        <taxon>Eukaryota</taxon>
        <taxon>Viridiplantae</taxon>
        <taxon>Streptophyta</taxon>
        <taxon>Embryophyta</taxon>
        <taxon>Tracheophyta</taxon>
        <taxon>Spermatophyta</taxon>
        <taxon>Magnoliopsida</taxon>
        <taxon>Liliopsida</taxon>
        <taxon>Poales</taxon>
        <taxon>Poaceae</taxon>
        <taxon>PACMAD clade</taxon>
        <taxon>Panicoideae</taxon>
        <taxon>Panicodae</taxon>
        <taxon>Paniceae</taxon>
        <taxon>Anthephorinae</taxon>
        <taxon>Digitaria</taxon>
    </lineage>
</organism>
<reference evidence="1" key="1">
    <citation type="submission" date="2020-07" db="EMBL/GenBank/DDBJ databases">
        <title>Genome sequence and genetic diversity analysis of an under-domesticated orphan crop, white fonio (Digitaria exilis).</title>
        <authorList>
            <person name="Bennetzen J.L."/>
            <person name="Chen S."/>
            <person name="Ma X."/>
            <person name="Wang X."/>
            <person name="Yssel A.E.J."/>
            <person name="Chaluvadi S.R."/>
            <person name="Johnson M."/>
            <person name="Gangashetty P."/>
            <person name="Hamidou F."/>
            <person name="Sanogo M.D."/>
            <person name="Zwaenepoel A."/>
            <person name="Wallace J."/>
            <person name="Van De Peer Y."/>
            <person name="Van Deynze A."/>
        </authorList>
    </citation>
    <scope>NUCLEOTIDE SEQUENCE</scope>
    <source>
        <tissue evidence="1">Leaves</tissue>
    </source>
</reference>
<proteinExistence type="predicted"/>
<protein>
    <submittedName>
        <fullName evidence="1">Uncharacterized protein</fullName>
    </submittedName>
</protein>
<dbReference type="Proteomes" id="UP000636709">
    <property type="component" value="Unassembled WGS sequence"/>
</dbReference>
<name>A0A835ARY7_9POAL</name>
<evidence type="ECO:0000313" key="1">
    <source>
        <dbReference type="EMBL" id="KAF8673430.1"/>
    </source>
</evidence>
<evidence type="ECO:0000313" key="2">
    <source>
        <dbReference type="Proteomes" id="UP000636709"/>
    </source>
</evidence>
<accession>A0A835ARY7</accession>
<gene>
    <name evidence="1" type="ORF">HU200_048995</name>
</gene>